<keyword evidence="1" id="KW-1133">Transmembrane helix</keyword>
<evidence type="ECO:0000256" key="1">
    <source>
        <dbReference type="SAM" id="Phobius"/>
    </source>
</evidence>
<evidence type="ECO:0000313" key="4">
    <source>
        <dbReference type="Proteomes" id="UP001596303"/>
    </source>
</evidence>
<dbReference type="InterPro" id="IPR052529">
    <property type="entry name" value="Bact_Transport_Assoc"/>
</dbReference>
<dbReference type="PANTHER" id="PTHR30590:SF2">
    <property type="entry name" value="INNER MEMBRANE PROTEIN"/>
    <property type="match status" value="1"/>
</dbReference>
<protein>
    <submittedName>
        <fullName evidence="3">DUF418 domain-containing protein</fullName>
    </submittedName>
</protein>
<keyword evidence="4" id="KW-1185">Reference proteome</keyword>
<feature type="transmembrane region" description="Helical" evidence="1">
    <location>
        <begin position="253"/>
        <end position="271"/>
    </location>
</feature>
<dbReference type="Proteomes" id="UP001596303">
    <property type="component" value="Unassembled WGS sequence"/>
</dbReference>
<feature type="transmembrane region" description="Helical" evidence="1">
    <location>
        <begin position="328"/>
        <end position="348"/>
    </location>
</feature>
<feature type="domain" description="DUF418" evidence="2">
    <location>
        <begin position="236"/>
        <end position="393"/>
    </location>
</feature>
<keyword evidence="1" id="KW-0812">Transmembrane</keyword>
<feature type="transmembrane region" description="Helical" evidence="1">
    <location>
        <begin position="137"/>
        <end position="163"/>
    </location>
</feature>
<reference evidence="4" key="1">
    <citation type="journal article" date="2019" name="Int. J. Syst. Evol. Microbiol.">
        <title>The Global Catalogue of Microorganisms (GCM) 10K type strain sequencing project: providing services to taxonomists for standard genome sequencing and annotation.</title>
        <authorList>
            <consortium name="The Broad Institute Genomics Platform"/>
            <consortium name="The Broad Institute Genome Sequencing Center for Infectious Disease"/>
            <person name="Wu L."/>
            <person name="Ma J."/>
        </authorList>
    </citation>
    <scope>NUCLEOTIDE SEQUENCE [LARGE SCALE GENOMIC DNA]</scope>
    <source>
        <strain evidence="4">CGMCC-1.15741</strain>
    </source>
</reference>
<sequence length="398" mass="43441">MREGSKRDVLPDLLRAWALIGIVLVNVEIFASNMMTGYPDAALAGTASQTAALLVSAVFLLKSYSLFSLMFGAGLGYQIEAAERARANFKARYFRRITGLLILGLLHAIFFFIGDILVTYALLGSVLFFLRNETPKMLFRIGIILIAVQFSLLLLGASSLFLVENIPDPTFQEEFQAGLTQARLASEKSNIVWSEGSFGDVALLRLQTLPTLLPSFIMVQAIAALGFFLIGLSWQRTGLLQDPHAPFWKTARWVLLPLGLVASFAGAALYLKAETRDSSTALFALAILLAASPFSTFGYAGWIAKLCEGPQGPVRRFLARGGSATLSAYLMQSLILSLVFCGYGLGLFGKVTAFQAIAIALITGLFTLSFCSIWLLRFKRGPMEILLRRWTYGRTASG</sequence>
<feature type="transmembrane region" description="Helical" evidence="1">
    <location>
        <begin position="212"/>
        <end position="232"/>
    </location>
</feature>
<evidence type="ECO:0000259" key="2">
    <source>
        <dbReference type="Pfam" id="PF04235"/>
    </source>
</evidence>
<feature type="transmembrane region" description="Helical" evidence="1">
    <location>
        <begin position="354"/>
        <end position="376"/>
    </location>
</feature>
<name>A0ABW1SCL2_9PROT</name>
<keyword evidence="1" id="KW-0472">Membrane</keyword>
<feature type="transmembrane region" description="Helical" evidence="1">
    <location>
        <begin position="283"/>
        <end position="307"/>
    </location>
</feature>
<dbReference type="EMBL" id="JBHSSW010000028">
    <property type="protein sequence ID" value="MFC6199259.1"/>
    <property type="molecule type" value="Genomic_DNA"/>
</dbReference>
<dbReference type="Pfam" id="PF04235">
    <property type="entry name" value="DUF418"/>
    <property type="match status" value="1"/>
</dbReference>
<evidence type="ECO:0000313" key="3">
    <source>
        <dbReference type="EMBL" id="MFC6199259.1"/>
    </source>
</evidence>
<comment type="caution">
    <text evidence="3">The sequence shown here is derived from an EMBL/GenBank/DDBJ whole genome shotgun (WGS) entry which is preliminary data.</text>
</comment>
<proteinExistence type="predicted"/>
<gene>
    <name evidence="3" type="ORF">ACFQDM_14325</name>
</gene>
<accession>A0ABW1SCL2</accession>
<feature type="transmembrane region" description="Helical" evidence="1">
    <location>
        <begin position="14"/>
        <end position="31"/>
    </location>
</feature>
<feature type="transmembrane region" description="Helical" evidence="1">
    <location>
        <begin position="52"/>
        <end position="77"/>
    </location>
</feature>
<organism evidence="3 4">
    <name type="scientific">Ponticaulis profundi</name>
    <dbReference type="NCBI Taxonomy" id="2665222"/>
    <lineage>
        <taxon>Bacteria</taxon>
        <taxon>Pseudomonadati</taxon>
        <taxon>Pseudomonadota</taxon>
        <taxon>Alphaproteobacteria</taxon>
        <taxon>Hyphomonadales</taxon>
        <taxon>Hyphomonadaceae</taxon>
        <taxon>Ponticaulis</taxon>
    </lineage>
</organism>
<feature type="transmembrane region" description="Helical" evidence="1">
    <location>
        <begin position="97"/>
        <end position="130"/>
    </location>
</feature>
<dbReference type="PANTHER" id="PTHR30590">
    <property type="entry name" value="INNER MEMBRANE PROTEIN"/>
    <property type="match status" value="1"/>
</dbReference>
<dbReference type="InterPro" id="IPR007349">
    <property type="entry name" value="DUF418"/>
</dbReference>